<proteinExistence type="predicted"/>
<organism evidence="1 2">
    <name type="scientific">Dendrobium catenatum</name>
    <dbReference type="NCBI Taxonomy" id="906689"/>
    <lineage>
        <taxon>Eukaryota</taxon>
        <taxon>Viridiplantae</taxon>
        <taxon>Streptophyta</taxon>
        <taxon>Embryophyta</taxon>
        <taxon>Tracheophyta</taxon>
        <taxon>Spermatophyta</taxon>
        <taxon>Magnoliopsida</taxon>
        <taxon>Liliopsida</taxon>
        <taxon>Asparagales</taxon>
        <taxon>Orchidaceae</taxon>
        <taxon>Epidendroideae</taxon>
        <taxon>Malaxideae</taxon>
        <taxon>Dendrobiinae</taxon>
        <taxon>Dendrobium</taxon>
    </lineage>
</organism>
<name>A0A2I0WXS6_9ASPA</name>
<evidence type="ECO:0000313" key="1">
    <source>
        <dbReference type="EMBL" id="PKU80464.1"/>
    </source>
</evidence>
<accession>A0A2I0WXS6</accession>
<dbReference type="AlphaFoldDB" id="A0A2I0WXS6"/>
<gene>
    <name evidence="1" type="ORF">MA16_Dca026101</name>
</gene>
<dbReference type="Proteomes" id="UP000233837">
    <property type="component" value="Unassembled WGS sequence"/>
</dbReference>
<keyword evidence="2" id="KW-1185">Reference proteome</keyword>
<reference evidence="1 2" key="2">
    <citation type="journal article" date="2017" name="Nature">
        <title>The Apostasia genome and the evolution of orchids.</title>
        <authorList>
            <person name="Zhang G.Q."/>
            <person name="Liu K.W."/>
            <person name="Li Z."/>
            <person name="Lohaus R."/>
            <person name="Hsiao Y.Y."/>
            <person name="Niu S.C."/>
            <person name="Wang J.Y."/>
            <person name="Lin Y.C."/>
            <person name="Xu Q."/>
            <person name="Chen L.J."/>
            <person name="Yoshida K."/>
            <person name="Fujiwara S."/>
            <person name="Wang Z.W."/>
            <person name="Zhang Y.Q."/>
            <person name="Mitsuda N."/>
            <person name="Wang M."/>
            <person name="Liu G.H."/>
            <person name="Pecoraro L."/>
            <person name="Huang H.X."/>
            <person name="Xiao X.J."/>
            <person name="Lin M."/>
            <person name="Wu X.Y."/>
            <person name="Wu W.L."/>
            <person name="Chen Y.Y."/>
            <person name="Chang S.B."/>
            <person name="Sakamoto S."/>
            <person name="Ohme-Takagi M."/>
            <person name="Yagi M."/>
            <person name="Zeng S.J."/>
            <person name="Shen C.Y."/>
            <person name="Yeh C.M."/>
            <person name="Luo Y.B."/>
            <person name="Tsai W.C."/>
            <person name="Van de Peer Y."/>
            <person name="Liu Z.J."/>
        </authorList>
    </citation>
    <scope>NUCLEOTIDE SEQUENCE [LARGE SCALE GENOMIC DNA]</scope>
    <source>
        <tissue evidence="1">The whole plant</tissue>
    </source>
</reference>
<reference evidence="1 2" key="1">
    <citation type="journal article" date="2016" name="Sci. Rep.">
        <title>The Dendrobium catenatum Lindl. genome sequence provides insights into polysaccharide synthase, floral development and adaptive evolution.</title>
        <authorList>
            <person name="Zhang G.Q."/>
            <person name="Xu Q."/>
            <person name="Bian C."/>
            <person name="Tsai W.C."/>
            <person name="Yeh C.M."/>
            <person name="Liu K.W."/>
            <person name="Yoshida K."/>
            <person name="Zhang L.S."/>
            <person name="Chang S.B."/>
            <person name="Chen F."/>
            <person name="Shi Y."/>
            <person name="Su Y.Y."/>
            <person name="Zhang Y.Q."/>
            <person name="Chen L.J."/>
            <person name="Yin Y."/>
            <person name="Lin M."/>
            <person name="Huang H."/>
            <person name="Deng H."/>
            <person name="Wang Z.W."/>
            <person name="Zhu S.L."/>
            <person name="Zhao X."/>
            <person name="Deng C."/>
            <person name="Niu S.C."/>
            <person name="Huang J."/>
            <person name="Wang M."/>
            <person name="Liu G.H."/>
            <person name="Yang H.J."/>
            <person name="Xiao X.J."/>
            <person name="Hsiao Y.Y."/>
            <person name="Wu W.L."/>
            <person name="Chen Y.Y."/>
            <person name="Mitsuda N."/>
            <person name="Ohme-Takagi M."/>
            <person name="Luo Y.B."/>
            <person name="Van de Peer Y."/>
            <person name="Liu Z.J."/>
        </authorList>
    </citation>
    <scope>NUCLEOTIDE SEQUENCE [LARGE SCALE GENOMIC DNA]</scope>
    <source>
        <tissue evidence="1">The whole plant</tissue>
    </source>
</reference>
<evidence type="ECO:0000313" key="2">
    <source>
        <dbReference type="Proteomes" id="UP000233837"/>
    </source>
</evidence>
<protein>
    <submittedName>
        <fullName evidence="1">Uncharacterized protein</fullName>
    </submittedName>
</protein>
<sequence length="128" mass="14042">MSTDGRRPPSVGITLDNLRSSGARYTHREISPASQTTFGDGKYGFDHEDNLSFKSGMPLKNNKGALLVPKKVSKCVGKGKSILVDSLEKFPLKSKPVNEVPSKSISKIVANEHSEDNLLVRWSESLKE</sequence>
<dbReference type="EMBL" id="KZ502349">
    <property type="protein sequence ID" value="PKU80464.1"/>
    <property type="molecule type" value="Genomic_DNA"/>
</dbReference>